<name>A0A9N9GZD7_9GLOM</name>
<dbReference type="OrthoDB" id="2434872at2759"/>
<comment type="caution">
    <text evidence="1">The sequence shown here is derived from an EMBL/GenBank/DDBJ whole genome shotgun (WGS) entry which is preliminary data.</text>
</comment>
<dbReference type="Proteomes" id="UP000789706">
    <property type="component" value="Unassembled WGS sequence"/>
</dbReference>
<feature type="non-terminal residue" evidence="1">
    <location>
        <position position="121"/>
    </location>
</feature>
<evidence type="ECO:0000313" key="2">
    <source>
        <dbReference type="Proteomes" id="UP000789706"/>
    </source>
</evidence>
<protein>
    <submittedName>
        <fullName evidence="1">8513_t:CDS:1</fullName>
    </submittedName>
</protein>
<feature type="non-terminal residue" evidence="1">
    <location>
        <position position="1"/>
    </location>
</feature>
<reference evidence="1" key="1">
    <citation type="submission" date="2021-06" db="EMBL/GenBank/DDBJ databases">
        <authorList>
            <person name="Kallberg Y."/>
            <person name="Tangrot J."/>
            <person name="Rosling A."/>
        </authorList>
    </citation>
    <scope>NUCLEOTIDE SEQUENCE</scope>
    <source>
        <strain evidence="1">AZ414A</strain>
    </source>
</reference>
<sequence length="121" mass="13829">LSLSCSWTLHWINKPEVVELFQFLNSHLKLPDHHLLGSNILSDAVKESNNTMIKVFQEDSIRVILTFDNWTNVRNEHLLGVVILTSEEVMEKTKEMFTELNNEKIKVCAVVKDSAGLYATS</sequence>
<gene>
    <name evidence="1" type="ORF">DEBURN_LOCUS11297</name>
</gene>
<keyword evidence="2" id="KW-1185">Reference proteome</keyword>
<proteinExistence type="predicted"/>
<accession>A0A9N9GZD7</accession>
<evidence type="ECO:0000313" key="1">
    <source>
        <dbReference type="EMBL" id="CAG8645427.1"/>
    </source>
</evidence>
<organism evidence="1 2">
    <name type="scientific">Diversispora eburnea</name>
    <dbReference type="NCBI Taxonomy" id="1213867"/>
    <lineage>
        <taxon>Eukaryota</taxon>
        <taxon>Fungi</taxon>
        <taxon>Fungi incertae sedis</taxon>
        <taxon>Mucoromycota</taxon>
        <taxon>Glomeromycotina</taxon>
        <taxon>Glomeromycetes</taxon>
        <taxon>Diversisporales</taxon>
        <taxon>Diversisporaceae</taxon>
        <taxon>Diversispora</taxon>
    </lineage>
</organism>
<dbReference type="AlphaFoldDB" id="A0A9N9GZD7"/>
<dbReference type="EMBL" id="CAJVPK010005587">
    <property type="protein sequence ID" value="CAG8645427.1"/>
    <property type="molecule type" value="Genomic_DNA"/>
</dbReference>